<feature type="signal peptide" evidence="2">
    <location>
        <begin position="1"/>
        <end position="22"/>
    </location>
</feature>
<evidence type="ECO:0000259" key="3">
    <source>
        <dbReference type="PROSITE" id="PS50015"/>
    </source>
</evidence>
<dbReference type="Proteomes" id="UP000241769">
    <property type="component" value="Unassembled WGS sequence"/>
</dbReference>
<name>A0A2P6MPJ5_9EUKA</name>
<dbReference type="InParanoid" id="A0A2P6MPJ5"/>
<protein>
    <recommendedName>
        <fullName evidence="3">Saposin B-type domain-containing protein</fullName>
    </recommendedName>
</protein>
<reference evidence="4 6" key="1">
    <citation type="journal article" date="2018" name="Genome Biol. Evol.">
        <title>Multiple Roots of Fruiting Body Formation in Amoebozoa.</title>
        <authorList>
            <person name="Hillmann F."/>
            <person name="Forbes G."/>
            <person name="Novohradska S."/>
            <person name="Ferling I."/>
            <person name="Riege K."/>
            <person name="Groth M."/>
            <person name="Westermann M."/>
            <person name="Marz M."/>
            <person name="Spaller T."/>
            <person name="Winckler T."/>
            <person name="Schaap P."/>
            <person name="Glockner G."/>
        </authorList>
    </citation>
    <scope>NUCLEOTIDE SEQUENCE [LARGE SCALE GENOMIC DNA]</scope>
    <source>
        <strain evidence="4 6">Jena</strain>
    </source>
</reference>
<comment type="caution">
    <text evidence="4">The sequence shown here is derived from an EMBL/GenBank/DDBJ whole genome shotgun (WGS) entry which is preliminary data.</text>
</comment>
<dbReference type="EMBL" id="MDYQ01000590">
    <property type="protein sequence ID" value="PRP73630.1"/>
    <property type="molecule type" value="Genomic_DNA"/>
</dbReference>
<evidence type="ECO:0000256" key="2">
    <source>
        <dbReference type="SAM" id="SignalP"/>
    </source>
</evidence>
<evidence type="ECO:0000313" key="5">
    <source>
        <dbReference type="EMBL" id="PRP83275.1"/>
    </source>
</evidence>
<evidence type="ECO:0000256" key="1">
    <source>
        <dbReference type="ARBA" id="ARBA00023157"/>
    </source>
</evidence>
<dbReference type="AlphaFoldDB" id="A0A2P6MPJ5"/>
<proteinExistence type="predicted"/>
<dbReference type="Pfam" id="PF03489">
    <property type="entry name" value="SapB_2"/>
    <property type="match status" value="1"/>
</dbReference>
<dbReference type="PROSITE" id="PS50015">
    <property type="entry name" value="SAP_B"/>
    <property type="match status" value="1"/>
</dbReference>
<keyword evidence="1" id="KW-1015">Disulfide bond</keyword>
<keyword evidence="6" id="KW-1185">Reference proteome</keyword>
<dbReference type="Gene3D" id="1.10.225.10">
    <property type="entry name" value="Saposin-like"/>
    <property type="match status" value="1"/>
</dbReference>
<dbReference type="SUPFAM" id="SSF47862">
    <property type="entry name" value="Saposin"/>
    <property type="match status" value="1"/>
</dbReference>
<gene>
    <name evidence="5" type="ORF">PROFUN_09487</name>
    <name evidence="4" type="ORF">PROFUN_16780</name>
</gene>
<dbReference type="OrthoDB" id="69496at2759"/>
<organism evidence="4 6">
    <name type="scientific">Planoprotostelium fungivorum</name>
    <dbReference type="NCBI Taxonomy" id="1890364"/>
    <lineage>
        <taxon>Eukaryota</taxon>
        <taxon>Amoebozoa</taxon>
        <taxon>Evosea</taxon>
        <taxon>Variosea</taxon>
        <taxon>Cavosteliida</taxon>
        <taxon>Cavosteliaceae</taxon>
        <taxon>Planoprotostelium</taxon>
    </lineage>
</organism>
<feature type="chain" id="PRO_5015085607" description="Saposin B-type domain-containing protein" evidence="2">
    <location>
        <begin position="23"/>
        <end position="156"/>
    </location>
</feature>
<evidence type="ECO:0000313" key="4">
    <source>
        <dbReference type="EMBL" id="PRP73630.1"/>
    </source>
</evidence>
<dbReference type="InterPro" id="IPR008138">
    <property type="entry name" value="SapB_2"/>
</dbReference>
<dbReference type="InterPro" id="IPR008139">
    <property type="entry name" value="SaposinB_dom"/>
</dbReference>
<dbReference type="EMBL" id="MDYQ01000085">
    <property type="protein sequence ID" value="PRP83275.1"/>
    <property type="molecule type" value="Genomic_DNA"/>
</dbReference>
<sequence>MLELMLANPIALLLSLAILASAQTTATVAPTLSSPNISIISVSAGLPFACPTCKSIIRVIEFWASTGLGGNITELIANGCNFAPPSKYQECLDSFGRNAKKITQAIEKKEDPAQVCQEIHACDAPVTSTVTETFVTETFVETVTAPRRPQKMLIKH</sequence>
<keyword evidence="2" id="KW-0732">Signal</keyword>
<dbReference type="InterPro" id="IPR011001">
    <property type="entry name" value="Saposin-like"/>
</dbReference>
<evidence type="ECO:0000313" key="6">
    <source>
        <dbReference type="Proteomes" id="UP000241769"/>
    </source>
</evidence>
<dbReference type="SMART" id="SM00741">
    <property type="entry name" value="SapB"/>
    <property type="match status" value="1"/>
</dbReference>
<feature type="domain" description="Saposin B-type" evidence="3">
    <location>
        <begin position="46"/>
        <end position="126"/>
    </location>
</feature>
<accession>A0A2P6MPJ5</accession>